<dbReference type="Gene3D" id="2.60.260.20">
    <property type="entry name" value="Urease metallochaperone UreE, N-terminal domain"/>
    <property type="match status" value="2"/>
</dbReference>
<comment type="caution">
    <text evidence="3">The sequence shown here is derived from an EMBL/GenBank/DDBJ whole genome shotgun (WGS) entry which is preliminary data.</text>
</comment>
<dbReference type="SUPFAM" id="SSF46565">
    <property type="entry name" value="Chaperone J-domain"/>
    <property type="match status" value="1"/>
</dbReference>
<dbReference type="CDD" id="cd06257">
    <property type="entry name" value="DnaJ"/>
    <property type="match status" value="1"/>
</dbReference>
<proteinExistence type="predicted"/>
<feature type="domain" description="J" evidence="2">
    <location>
        <begin position="5"/>
        <end position="70"/>
    </location>
</feature>
<dbReference type="PANTHER" id="PTHR43096">
    <property type="entry name" value="DNAJ HOMOLOG 1, MITOCHONDRIAL-RELATED"/>
    <property type="match status" value="1"/>
</dbReference>
<dbReference type="SMART" id="SM00271">
    <property type="entry name" value="DnaJ"/>
    <property type="match status" value="1"/>
</dbReference>
<dbReference type="PROSITE" id="PS00636">
    <property type="entry name" value="DNAJ_1"/>
    <property type="match status" value="1"/>
</dbReference>
<evidence type="ECO:0000256" key="1">
    <source>
        <dbReference type="ARBA" id="ARBA00023186"/>
    </source>
</evidence>
<dbReference type="InterPro" id="IPR018253">
    <property type="entry name" value="DnaJ_domain_CS"/>
</dbReference>
<evidence type="ECO:0000313" key="4">
    <source>
        <dbReference type="Proteomes" id="UP001247620"/>
    </source>
</evidence>
<dbReference type="Gene3D" id="1.10.287.110">
    <property type="entry name" value="DnaJ domain"/>
    <property type="match status" value="1"/>
</dbReference>
<gene>
    <name evidence="3" type="ORF">J2W55_003148</name>
</gene>
<name>A0ABU1TDN7_9SPHI</name>
<organism evidence="3 4">
    <name type="scientific">Mucilaginibacter pocheonensis</name>
    <dbReference type="NCBI Taxonomy" id="398050"/>
    <lineage>
        <taxon>Bacteria</taxon>
        <taxon>Pseudomonadati</taxon>
        <taxon>Bacteroidota</taxon>
        <taxon>Sphingobacteriia</taxon>
        <taxon>Sphingobacteriales</taxon>
        <taxon>Sphingobacteriaceae</taxon>
        <taxon>Mucilaginibacter</taxon>
    </lineage>
</organism>
<reference evidence="3 4" key="1">
    <citation type="submission" date="2023-07" db="EMBL/GenBank/DDBJ databases">
        <title>Sorghum-associated microbial communities from plants grown in Nebraska, USA.</title>
        <authorList>
            <person name="Schachtman D."/>
        </authorList>
    </citation>
    <scope>NUCLEOTIDE SEQUENCE [LARGE SCALE GENOMIC DNA]</scope>
    <source>
        <strain evidence="3 4">3262</strain>
    </source>
</reference>
<dbReference type="PROSITE" id="PS50076">
    <property type="entry name" value="DNAJ_2"/>
    <property type="match status" value="1"/>
</dbReference>
<sequence length="295" mass="32902">MAFIDYYKTLGLTKSATDKDIKNAYRKLARKYHPDLNPNDAGAHKKFQELNEANEVLSDPEKRKKYDKYGENWQHGEAYEQQARQQQSGQGSYDGFGGFTDTESFGGGDFSDFFKSMFGGGGSRQTKYRGQDFNAELHLTLRDITQTHKRTLTVNGKNIRITIPGGIENGQTIKIAGHGGPGVNNGPAGDLYIKFFIPDDAGFKREGPNLYTTIKLDLYTAVLGGEITAETLTGKVKVKVKPETQNGTKVKLKGKGLPVYKKENEFGDLYLTYDIQIPTNLTDKQKKLFDELSKS</sequence>
<dbReference type="PANTHER" id="PTHR43096:SF52">
    <property type="entry name" value="DNAJ HOMOLOG 1, MITOCHONDRIAL-RELATED"/>
    <property type="match status" value="1"/>
</dbReference>
<dbReference type="EMBL" id="JAVDUU010000003">
    <property type="protein sequence ID" value="MDR6943295.1"/>
    <property type="molecule type" value="Genomic_DNA"/>
</dbReference>
<protein>
    <submittedName>
        <fullName evidence="3">Curved DNA-binding protein</fullName>
    </submittedName>
</protein>
<dbReference type="Proteomes" id="UP001247620">
    <property type="component" value="Unassembled WGS sequence"/>
</dbReference>
<dbReference type="InterPro" id="IPR002939">
    <property type="entry name" value="DnaJ_C"/>
</dbReference>
<dbReference type="RefSeq" id="WP_310097304.1">
    <property type="nucleotide sequence ID" value="NZ_JAVDUU010000003.1"/>
</dbReference>
<dbReference type="Pfam" id="PF00226">
    <property type="entry name" value="DnaJ"/>
    <property type="match status" value="1"/>
</dbReference>
<keyword evidence="4" id="KW-1185">Reference proteome</keyword>
<dbReference type="PRINTS" id="PR00625">
    <property type="entry name" value="JDOMAIN"/>
</dbReference>
<evidence type="ECO:0000313" key="3">
    <source>
        <dbReference type="EMBL" id="MDR6943295.1"/>
    </source>
</evidence>
<dbReference type="Pfam" id="PF01556">
    <property type="entry name" value="DnaJ_C"/>
    <property type="match status" value="1"/>
</dbReference>
<dbReference type="CDD" id="cd10747">
    <property type="entry name" value="DnaJ_C"/>
    <property type="match status" value="1"/>
</dbReference>
<accession>A0ABU1TDN7</accession>
<dbReference type="InterPro" id="IPR008971">
    <property type="entry name" value="HSP40/DnaJ_pept-bd"/>
</dbReference>
<dbReference type="SUPFAM" id="SSF49493">
    <property type="entry name" value="HSP40/DnaJ peptide-binding domain"/>
    <property type="match status" value="2"/>
</dbReference>
<evidence type="ECO:0000259" key="2">
    <source>
        <dbReference type="PROSITE" id="PS50076"/>
    </source>
</evidence>
<dbReference type="InterPro" id="IPR001623">
    <property type="entry name" value="DnaJ_domain"/>
</dbReference>
<keyword evidence="1" id="KW-0143">Chaperone</keyword>
<keyword evidence="3" id="KW-0238">DNA-binding</keyword>
<dbReference type="GO" id="GO:0003677">
    <property type="term" value="F:DNA binding"/>
    <property type="evidence" value="ECO:0007669"/>
    <property type="project" value="UniProtKB-KW"/>
</dbReference>
<dbReference type="InterPro" id="IPR036869">
    <property type="entry name" value="J_dom_sf"/>
</dbReference>